<evidence type="ECO:0000256" key="1">
    <source>
        <dbReference type="SAM" id="MobiDB-lite"/>
    </source>
</evidence>
<feature type="region of interest" description="Disordered" evidence="1">
    <location>
        <begin position="229"/>
        <end position="388"/>
    </location>
</feature>
<feature type="chain" id="PRO_5043882183" evidence="3">
    <location>
        <begin position="27"/>
        <end position="632"/>
    </location>
</feature>
<protein>
    <submittedName>
        <fullName evidence="4">Zonadhesin</fullName>
    </submittedName>
</protein>
<organism evidence="4 5">
    <name type="scientific">Paramuricea clavata</name>
    <name type="common">Red gorgonian</name>
    <name type="synonym">Violescent sea-whip</name>
    <dbReference type="NCBI Taxonomy" id="317549"/>
    <lineage>
        <taxon>Eukaryota</taxon>
        <taxon>Metazoa</taxon>
        <taxon>Cnidaria</taxon>
        <taxon>Anthozoa</taxon>
        <taxon>Octocorallia</taxon>
        <taxon>Malacalcyonacea</taxon>
        <taxon>Plexauridae</taxon>
        <taxon>Paramuricea</taxon>
    </lineage>
</organism>
<keyword evidence="2" id="KW-1133">Transmembrane helix</keyword>
<evidence type="ECO:0000313" key="5">
    <source>
        <dbReference type="Proteomes" id="UP001152795"/>
    </source>
</evidence>
<dbReference type="EMBL" id="CACRXK020001397">
    <property type="protein sequence ID" value="CAB3988865.1"/>
    <property type="molecule type" value="Genomic_DNA"/>
</dbReference>
<dbReference type="Proteomes" id="UP001152795">
    <property type="component" value="Unassembled WGS sequence"/>
</dbReference>
<evidence type="ECO:0000256" key="2">
    <source>
        <dbReference type="SAM" id="Phobius"/>
    </source>
</evidence>
<keyword evidence="5" id="KW-1185">Reference proteome</keyword>
<name>A0A6S7GAS7_PARCT</name>
<evidence type="ECO:0000313" key="4">
    <source>
        <dbReference type="EMBL" id="CAB3988865.1"/>
    </source>
</evidence>
<evidence type="ECO:0000256" key="3">
    <source>
        <dbReference type="SAM" id="SignalP"/>
    </source>
</evidence>
<accession>A0A6S7GAS7</accession>
<keyword evidence="2" id="KW-0472">Membrane</keyword>
<dbReference type="AlphaFoldDB" id="A0A6S7GAS7"/>
<feature type="signal peptide" evidence="3">
    <location>
        <begin position="1"/>
        <end position="26"/>
    </location>
</feature>
<dbReference type="OrthoDB" id="6015949at2759"/>
<comment type="caution">
    <text evidence="4">The sequence shown here is derived from an EMBL/GenBank/DDBJ whole genome shotgun (WGS) entry which is preliminary data.</text>
</comment>
<gene>
    <name evidence="4" type="ORF">PACLA_8A026172</name>
</gene>
<reference evidence="4" key="1">
    <citation type="submission" date="2020-04" db="EMBL/GenBank/DDBJ databases">
        <authorList>
            <person name="Alioto T."/>
            <person name="Alioto T."/>
            <person name="Gomez Garrido J."/>
        </authorList>
    </citation>
    <scope>NUCLEOTIDE SEQUENCE</scope>
    <source>
        <strain evidence="4">A484AB</strain>
    </source>
</reference>
<feature type="compositionally biased region" description="Low complexity" evidence="1">
    <location>
        <begin position="342"/>
        <end position="351"/>
    </location>
</feature>
<keyword evidence="2" id="KW-0812">Transmembrane</keyword>
<proteinExistence type="predicted"/>
<feature type="transmembrane region" description="Helical" evidence="2">
    <location>
        <begin position="394"/>
        <end position="418"/>
    </location>
</feature>
<keyword evidence="3" id="KW-0732">Signal</keyword>
<sequence length="632" mass="71563">MSESRKHVVFELWALFCFVFYQIASGFPETRLTREQDGDYFNNLHRNCDYGDEEGFCFSTNSICSSTPSRKCCYCKCRAMETTFSVTNLRCAPDLDFRQGCKVKFDDKNLNPPIKLLDLTKWGEAKIYWQPDSSHDKVKSFHIVNMYSYHDGRKIDSFLKEKRKGKEKEKPKKKKDGIWEAKIQWNSAHSYSGKLFKVNISYEIEKSDKSRMNRNDCFVFKCKGSTVVTFPTLPSTTPPPSTTEKSTTRKSTSTEKPTSTTEKPTSPTQKPTSRTEKPTSTTEKPTSTTEKPTSPTRKPTSTTEKPTLPTEKSTSTSISSSSMVPSPTEEILTTARFTRKAPNNTQPTRNTPRTRKPTDPEQPHVLTSEISSSSIAADVPENERQSSENEGNKMVYIIVAVVAIVTVIALAVIVRFVMIRKTKKKMLKKRESSANIIMSDINKNNINEDEDGLYTTLDKSTRNDESNYQALTLPGAKNKQPTVNAYNEKMHQIEGDYIHLDVDNVYSTIDPQINDRKVGAKSNDAFDANEDERAYSILEQYPNQIDYTTPCTGDERVYSILETEPGQIAYPTPSTVYSEPDYVTVLDNSDMDYVTVLPPKVEPGQSDCSVYADLSEQRAGENEYQSLVRRKK</sequence>
<feature type="compositionally biased region" description="Low complexity" evidence="1">
    <location>
        <begin position="242"/>
        <end position="330"/>
    </location>
</feature>